<dbReference type="RefSeq" id="WP_117531127.1">
    <property type="nucleotide sequence ID" value="NZ_QUSM01000002.1"/>
</dbReference>
<evidence type="ECO:0000313" key="1">
    <source>
        <dbReference type="EMBL" id="RGD75020.1"/>
    </source>
</evidence>
<proteinExistence type="predicted"/>
<gene>
    <name evidence="1" type="ORF">DW687_01475</name>
</gene>
<protein>
    <submittedName>
        <fullName evidence="1">Uncharacterized protein</fullName>
    </submittedName>
</protein>
<name>A0A3E3E0F6_9FIRM</name>
<accession>A0A3E3E0F6</accession>
<dbReference type="Proteomes" id="UP000261212">
    <property type="component" value="Unassembled WGS sequence"/>
</dbReference>
<dbReference type="EMBL" id="QUSM01000002">
    <property type="protein sequence ID" value="RGD75020.1"/>
    <property type="molecule type" value="Genomic_DNA"/>
</dbReference>
<sequence>MTDVKLPSDLADNKSISISKDGKDEVIFSPIFKNKVGTEETKGELKKENVSDVYDANEEKNTKIIYGTDDKDIKLEYIPLDNGIKENIILNKKNKHQ</sequence>
<dbReference type="AlphaFoldDB" id="A0A3E3E0F6"/>
<comment type="caution">
    <text evidence="1">The sequence shown here is derived from an EMBL/GenBank/DDBJ whole genome shotgun (WGS) entry which is preliminary data.</text>
</comment>
<evidence type="ECO:0000313" key="2">
    <source>
        <dbReference type="Proteomes" id="UP000261212"/>
    </source>
</evidence>
<organism evidence="1 2">
    <name type="scientific">Anaerofustis stercorihominis</name>
    <dbReference type="NCBI Taxonomy" id="214853"/>
    <lineage>
        <taxon>Bacteria</taxon>
        <taxon>Bacillati</taxon>
        <taxon>Bacillota</taxon>
        <taxon>Clostridia</taxon>
        <taxon>Eubacteriales</taxon>
        <taxon>Eubacteriaceae</taxon>
        <taxon>Anaerofustis</taxon>
    </lineage>
</organism>
<reference evidence="1 2" key="1">
    <citation type="submission" date="2018-08" db="EMBL/GenBank/DDBJ databases">
        <title>A genome reference for cultivated species of the human gut microbiota.</title>
        <authorList>
            <person name="Zou Y."/>
            <person name="Xue W."/>
            <person name="Luo G."/>
        </authorList>
    </citation>
    <scope>NUCLEOTIDE SEQUENCE [LARGE SCALE GENOMIC DNA]</scope>
    <source>
        <strain evidence="1 2">AM25-6</strain>
    </source>
</reference>